<name>A0A6P5U475_PRUAV</name>
<feature type="non-terminal residue" evidence="2">
    <location>
        <position position="123"/>
    </location>
</feature>
<reference evidence="2" key="1">
    <citation type="submission" date="2025-08" db="UniProtKB">
        <authorList>
            <consortium name="RefSeq"/>
        </authorList>
    </citation>
    <scope>IDENTIFICATION</scope>
</reference>
<dbReference type="KEGG" id="pavi:110773884"/>
<organism evidence="1 2">
    <name type="scientific">Prunus avium</name>
    <name type="common">Cherry</name>
    <name type="synonym">Cerasus avium</name>
    <dbReference type="NCBI Taxonomy" id="42229"/>
    <lineage>
        <taxon>Eukaryota</taxon>
        <taxon>Viridiplantae</taxon>
        <taxon>Streptophyta</taxon>
        <taxon>Embryophyta</taxon>
        <taxon>Tracheophyta</taxon>
        <taxon>Spermatophyta</taxon>
        <taxon>Magnoliopsida</taxon>
        <taxon>eudicotyledons</taxon>
        <taxon>Gunneridae</taxon>
        <taxon>Pentapetalae</taxon>
        <taxon>rosids</taxon>
        <taxon>fabids</taxon>
        <taxon>Rosales</taxon>
        <taxon>Rosaceae</taxon>
        <taxon>Amygdaloideae</taxon>
        <taxon>Amygdaleae</taxon>
        <taxon>Prunus</taxon>
    </lineage>
</organism>
<gene>
    <name evidence="2" type="primary">LOC110773884</name>
</gene>
<dbReference type="Proteomes" id="UP000515124">
    <property type="component" value="Unplaced"/>
</dbReference>
<accession>A0A6P5U475</accession>
<keyword evidence="1" id="KW-1185">Reference proteome</keyword>
<dbReference type="AlphaFoldDB" id="A0A6P5U475"/>
<dbReference type="GeneID" id="110773884"/>
<dbReference type="RefSeq" id="XP_021834092.1">
    <property type="nucleotide sequence ID" value="XM_021978400.1"/>
</dbReference>
<proteinExistence type="predicted"/>
<protein>
    <submittedName>
        <fullName evidence="2">Uncharacterized protein LOC110773884</fullName>
    </submittedName>
</protein>
<sequence>MSSAGEKRKLQLNELEELQNESYEHAKIYKDRTKKWHDKHILKKEFYVGQSVLLYNSWLKLFPGKLRSRWSGPFTVLTVYPYGTVEIKNDRDGTTFKVNGHRLKPYVATAFLDEETTVLLDDP</sequence>
<evidence type="ECO:0000313" key="2">
    <source>
        <dbReference type="RefSeq" id="XP_021834092.1"/>
    </source>
</evidence>
<evidence type="ECO:0000313" key="1">
    <source>
        <dbReference type="Proteomes" id="UP000515124"/>
    </source>
</evidence>